<dbReference type="GO" id="GO:0031640">
    <property type="term" value="P:killing of cells of another organism"/>
    <property type="evidence" value="ECO:0007669"/>
    <property type="project" value="UniProtKB-KW"/>
</dbReference>
<proteinExistence type="predicted"/>
<evidence type="ECO:0000256" key="3">
    <source>
        <dbReference type="ARBA" id="ARBA00022801"/>
    </source>
</evidence>
<dbReference type="PROSITE" id="PS51782">
    <property type="entry name" value="LYSM"/>
    <property type="match status" value="2"/>
</dbReference>
<evidence type="ECO:0000313" key="8">
    <source>
        <dbReference type="Proteomes" id="UP000017023"/>
    </source>
</evidence>
<reference evidence="7 8" key="1">
    <citation type="submission" date="2013-08" db="EMBL/GenBank/DDBJ databases">
        <authorList>
            <person name="Durkin A.S."/>
            <person name="Haft D.R."/>
            <person name="McCorrison J."/>
            <person name="Torralba M."/>
            <person name="Gillis M."/>
            <person name="Haft D.H."/>
            <person name="Methe B."/>
            <person name="Sutton G."/>
            <person name="Nelson K.E."/>
        </authorList>
    </citation>
    <scope>NUCLEOTIDE SEQUENCE [LARGE SCALE GENOMIC DNA]</scope>
    <source>
        <strain evidence="7 8">F0493</strain>
    </source>
</reference>
<organism evidence="7 8">
    <name type="scientific">Segatella salivae F0493</name>
    <dbReference type="NCBI Taxonomy" id="1395125"/>
    <lineage>
        <taxon>Bacteria</taxon>
        <taxon>Pseudomonadati</taxon>
        <taxon>Bacteroidota</taxon>
        <taxon>Bacteroidia</taxon>
        <taxon>Bacteroidales</taxon>
        <taxon>Prevotellaceae</taxon>
        <taxon>Segatella</taxon>
    </lineage>
</organism>
<evidence type="ECO:0000313" key="7">
    <source>
        <dbReference type="EMBL" id="ERK00706.1"/>
    </source>
</evidence>
<feature type="signal peptide" evidence="5">
    <location>
        <begin position="1"/>
        <end position="21"/>
    </location>
</feature>
<evidence type="ECO:0000256" key="5">
    <source>
        <dbReference type="SAM" id="SignalP"/>
    </source>
</evidence>
<dbReference type="Pfam" id="PF01476">
    <property type="entry name" value="LysM"/>
    <property type="match status" value="2"/>
</dbReference>
<dbReference type="InterPro" id="IPR051056">
    <property type="entry name" value="Glycosyl_Hydrolase_73"/>
</dbReference>
<dbReference type="Gene3D" id="1.10.530.10">
    <property type="match status" value="1"/>
</dbReference>
<dbReference type="GeneID" id="78497919"/>
<keyword evidence="3" id="KW-0378">Hydrolase</keyword>
<evidence type="ECO:0000256" key="4">
    <source>
        <dbReference type="ARBA" id="ARBA00032108"/>
    </source>
</evidence>
<dbReference type="GO" id="GO:0042742">
    <property type="term" value="P:defense response to bacterium"/>
    <property type="evidence" value="ECO:0007669"/>
    <property type="project" value="UniProtKB-KW"/>
</dbReference>
<sequence>MVKKLSLFLFASLLNVSNVSAQMRWNSTYQSYIDQYKNLAIEEMLRYNIPASITLAQGIFESSAGRSELTVKGNNHFGIKCHGWGGNTIYHDDDERNECFRAYDNAKQSYEDHSKFLSQNTRYRSLFSLQRTDYRSWARGLKACGYATNPVYADKLIELIELYKLYELDCAEHYDKFMAKRGGYDKPITQGMTLHPIKIYNKNYYIIARAGDTFKKIGQEVDLSYRKIAKYNERNKNDVLQPGEVIYLKKKQKHADKAYKGRPHIVKPNDSMYSIAQFYGIRLKSLYKMNHLSPDYQLRVGDVLRVY</sequence>
<dbReference type="EMBL" id="AWGW01000019">
    <property type="protein sequence ID" value="ERK00706.1"/>
    <property type="molecule type" value="Genomic_DNA"/>
</dbReference>
<dbReference type="GO" id="GO:0004040">
    <property type="term" value="F:amidase activity"/>
    <property type="evidence" value="ECO:0007669"/>
    <property type="project" value="InterPro"/>
</dbReference>
<keyword evidence="5" id="KW-0732">Signal</keyword>
<keyword evidence="1" id="KW-0929">Antimicrobial</keyword>
<dbReference type="PANTHER" id="PTHR33308">
    <property type="entry name" value="PEPTIDOGLYCAN HYDROLASE FLGJ"/>
    <property type="match status" value="1"/>
</dbReference>
<feature type="domain" description="LysM" evidence="6">
    <location>
        <begin position="262"/>
        <end position="306"/>
    </location>
</feature>
<gene>
    <name evidence="7" type="ORF">HMPREF9145_2066</name>
</gene>
<dbReference type="InterPro" id="IPR002901">
    <property type="entry name" value="MGlyc_endo_b_GlcNAc-like_dom"/>
</dbReference>
<dbReference type="Pfam" id="PF01832">
    <property type="entry name" value="Glucosaminidase"/>
    <property type="match status" value="1"/>
</dbReference>
<dbReference type="Gene3D" id="3.10.350.10">
    <property type="entry name" value="LysM domain"/>
    <property type="match status" value="2"/>
</dbReference>
<dbReference type="InterPro" id="IPR036779">
    <property type="entry name" value="LysM_dom_sf"/>
</dbReference>
<dbReference type="RefSeq" id="WP_021825455.1">
    <property type="nucleotide sequence ID" value="NZ_AWGW01000019.1"/>
</dbReference>
<keyword evidence="2" id="KW-0081">Bacteriolytic enzyme</keyword>
<feature type="domain" description="LysM" evidence="6">
    <location>
        <begin position="204"/>
        <end position="248"/>
    </location>
</feature>
<protein>
    <recommendedName>
        <fullName evidence="4">Peptidoglycan hydrolase</fullName>
    </recommendedName>
</protein>
<dbReference type="CDD" id="cd00118">
    <property type="entry name" value="LysM"/>
    <property type="match status" value="1"/>
</dbReference>
<evidence type="ECO:0000256" key="1">
    <source>
        <dbReference type="ARBA" id="ARBA00022529"/>
    </source>
</evidence>
<dbReference type="PANTHER" id="PTHR33308:SF9">
    <property type="entry name" value="PEPTIDOGLYCAN HYDROLASE FLGJ"/>
    <property type="match status" value="1"/>
</dbReference>
<accession>U2L8P8</accession>
<feature type="chain" id="PRO_5004631697" description="Peptidoglycan hydrolase" evidence="5">
    <location>
        <begin position="22"/>
        <end position="307"/>
    </location>
</feature>
<dbReference type="Proteomes" id="UP000017023">
    <property type="component" value="Unassembled WGS sequence"/>
</dbReference>
<name>U2L8P8_9BACT</name>
<dbReference type="InterPro" id="IPR018392">
    <property type="entry name" value="LysM"/>
</dbReference>
<dbReference type="PATRIC" id="fig|1395125.3.peg.1343"/>
<evidence type="ECO:0000259" key="6">
    <source>
        <dbReference type="PROSITE" id="PS51782"/>
    </source>
</evidence>
<dbReference type="SMART" id="SM00257">
    <property type="entry name" value="LysM"/>
    <property type="match status" value="2"/>
</dbReference>
<dbReference type="SMART" id="SM00047">
    <property type="entry name" value="LYZ2"/>
    <property type="match status" value="1"/>
</dbReference>
<evidence type="ECO:0000256" key="2">
    <source>
        <dbReference type="ARBA" id="ARBA00022638"/>
    </source>
</evidence>
<comment type="caution">
    <text evidence="7">The sequence shown here is derived from an EMBL/GenBank/DDBJ whole genome shotgun (WGS) entry which is preliminary data.</text>
</comment>
<dbReference type="SUPFAM" id="SSF54106">
    <property type="entry name" value="LysM domain"/>
    <property type="match status" value="2"/>
</dbReference>
<dbReference type="AlphaFoldDB" id="U2L8P8"/>